<feature type="transmembrane region" description="Helical" evidence="7">
    <location>
        <begin position="895"/>
        <end position="919"/>
    </location>
</feature>
<evidence type="ECO:0000256" key="5">
    <source>
        <dbReference type="ARBA" id="ARBA00023136"/>
    </source>
</evidence>
<dbReference type="PANTHER" id="PTHR11616">
    <property type="entry name" value="SODIUM/CHLORIDE DEPENDENT TRANSPORTER"/>
    <property type="match status" value="1"/>
</dbReference>
<feature type="transmembrane region" description="Helical" evidence="7">
    <location>
        <begin position="424"/>
        <end position="447"/>
    </location>
</feature>
<feature type="transmembrane region" description="Helical" evidence="7">
    <location>
        <begin position="392"/>
        <end position="418"/>
    </location>
</feature>
<feature type="region of interest" description="Disordered" evidence="6">
    <location>
        <begin position="1"/>
        <end position="22"/>
    </location>
</feature>
<feature type="transmembrane region" description="Helical" evidence="7">
    <location>
        <begin position="630"/>
        <end position="653"/>
    </location>
</feature>
<dbReference type="Proteomes" id="UP001519460">
    <property type="component" value="Unassembled WGS sequence"/>
</dbReference>
<feature type="non-terminal residue" evidence="8">
    <location>
        <position position="1"/>
    </location>
</feature>
<feature type="transmembrane region" description="Helical" evidence="7">
    <location>
        <begin position="857"/>
        <end position="883"/>
    </location>
</feature>
<evidence type="ECO:0000256" key="7">
    <source>
        <dbReference type="SAM" id="Phobius"/>
    </source>
</evidence>
<dbReference type="GO" id="GO:0016020">
    <property type="term" value="C:membrane"/>
    <property type="evidence" value="ECO:0007669"/>
    <property type="project" value="UniProtKB-SubCell"/>
</dbReference>
<keyword evidence="5 7" id="KW-0472">Membrane</keyword>
<proteinExistence type="predicted"/>
<dbReference type="EMBL" id="JACVVK020000499">
    <property type="protein sequence ID" value="KAK7469916.1"/>
    <property type="molecule type" value="Genomic_DNA"/>
</dbReference>
<dbReference type="PROSITE" id="PS50267">
    <property type="entry name" value="NA_NEUROTRAN_SYMP_3"/>
    <property type="match status" value="2"/>
</dbReference>
<feature type="transmembrane region" description="Helical" evidence="7">
    <location>
        <begin position="754"/>
        <end position="774"/>
    </location>
</feature>
<evidence type="ECO:0000256" key="3">
    <source>
        <dbReference type="ARBA" id="ARBA00022692"/>
    </source>
</evidence>
<evidence type="ECO:0000256" key="6">
    <source>
        <dbReference type="SAM" id="MobiDB-lite"/>
    </source>
</evidence>
<feature type="transmembrane region" description="Helical" evidence="7">
    <location>
        <begin position="971"/>
        <end position="992"/>
    </location>
</feature>
<sequence>LAQTLSGEVDKNCTPRQPLSGTALKYGRDLDKRRANVRNQSLLMSTISPQTSCDTELQGSNTVLVHQSSFDGGGSVADMVDGPGPGHHPMVLEGEEEERGPLRSKAEFLLLLTSLSLGTRNMLQYPALAMKHGGGLAYSMLVVSSILLIYGNTYTAWSIYYWVSSLAASLPWQPNSTDWTQINDTVHQLSSLLPIDTHTINSTATRISLHLQAANITANTTINNRSIFLVFDGLGEIGGIQVYLFLCLTFAWVTTGLAVAWGPQSMSRGVSQGCGRFSPHVGKNWLEYRNSVIITVINLAVTLLGTCILFAALGSQLLLDVKDVKQLHMSGIDLAFGLLPSMASQLPVPPAWLVLWFAALTLGGIGVQAGLLHVIHDTVVTLACAEQRRWQVFLLVMLVLLLLLLGLSTVTQGGLYVVQFLEHYIYLLAVPAVCLGEVLTLMWLYGVQRFANRITDMTGNSESFLWKWMWKFLCPTVLARLKSLATTPRDWGPRHLEHEPQFELPDYVICSPDVYRPANALALLTANLYLPNLSNFLSVEQSKEENSEMSGGYLSDLMTITSSDDEEAGDNSQCGGRESVGAFFIAYLVMMVFCGLPLVFMELAFGQYASLGPITVWKAAPLFKGVGYSMVLISALVSVYYNMVTAWAFHFLFTSLTARLPWGFCNNTWNTLILSNCSGYDSDLVGHCVGTLRDVAGDDAVESYQEIGTNYTSPRLGRLGSLKWQMVLCLLLCWVIIFFCLLRGIKTAGKVSYVVVLVPYVAVLILLIRGVSMTGSSDGIHFYTTPNWELLRDALLVCVGDTLMSVLAGFAVFAMMGVLSDRLGASVEDVIQSDVGMTFIVYPAALLSFPLPSLWSVLFFLTLVTMGLGTTFCTIETIITAIIDEQPMLFKKKRVVMLSVVCTVSFLIGLPLTAQGGLYLLQLMDEYLCSFPLMVAGITMCLGIAWVYGLQQFCRDIEHMIKTKVGFWWRLMWSSVSPCVILFIMISSAIGYQSLGKQFNFHKYPWWSEARIQTLCRPTRDWGPALEKNSYLVEYFPAVQTNLLAVELDHPPLNTITGDKADVNYELWDKDDNSVMCAALNPQTGADRVEFTTVGVRVPSESQPSLLPISQQLPNGARMKTTKPLDMRQKAILNHAYSNPQCHLSNGSIEKLTQTTRIASSSDGALDNVIVTPRVRNRSAMKDASTQTVVSCFEKIKRQVSEPIGRATTPPTPAETLPRSMSWMQEGEPAVIEVEVTRF</sequence>
<comment type="caution">
    <text evidence="8">The sequence shown here is derived from an EMBL/GenBank/DDBJ whole genome shotgun (WGS) entry which is preliminary data.</text>
</comment>
<feature type="transmembrane region" description="Helical" evidence="7">
    <location>
        <begin position="580"/>
        <end position="599"/>
    </location>
</feature>
<accession>A0ABD0JCW6</accession>
<comment type="subcellular location">
    <subcellularLocation>
        <location evidence="1">Membrane</location>
        <topology evidence="1">Multi-pass membrane protein</topology>
    </subcellularLocation>
</comment>
<dbReference type="InterPro" id="IPR000175">
    <property type="entry name" value="Na/ntran_symport"/>
</dbReference>
<keyword evidence="9" id="KW-1185">Reference proteome</keyword>
<dbReference type="PROSITE" id="PS00754">
    <property type="entry name" value="NA_NEUROTRAN_SYMP_2"/>
    <property type="match status" value="1"/>
</dbReference>
<evidence type="ECO:0000256" key="2">
    <source>
        <dbReference type="ARBA" id="ARBA00022448"/>
    </source>
</evidence>
<gene>
    <name evidence="8" type="ORF">BaRGS_00036079</name>
</gene>
<reference evidence="8 9" key="1">
    <citation type="journal article" date="2023" name="Sci. Data">
        <title>Genome assembly of the Korean intertidal mud-creeper Batillaria attramentaria.</title>
        <authorList>
            <person name="Patra A.K."/>
            <person name="Ho P.T."/>
            <person name="Jun S."/>
            <person name="Lee S.J."/>
            <person name="Kim Y."/>
            <person name="Won Y.J."/>
        </authorList>
    </citation>
    <scope>NUCLEOTIDE SEQUENCE [LARGE SCALE GENOMIC DNA]</scope>
    <source>
        <strain evidence="8">Wonlab-2016</strain>
    </source>
</reference>
<feature type="transmembrane region" description="Helical" evidence="7">
    <location>
        <begin position="724"/>
        <end position="742"/>
    </location>
</feature>
<dbReference type="Pfam" id="PF00209">
    <property type="entry name" value="SNF"/>
    <property type="match status" value="3"/>
</dbReference>
<dbReference type="SUPFAM" id="SSF161070">
    <property type="entry name" value="SNF-like"/>
    <property type="match status" value="2"/>
</dbReference>
<dbReference type="PANTHER" id="PTHR11616:SF240">
    <property type="entry name" value="BLOATED TUBULES, ISOFORM B-RELATED"/>
    <property type="match status" value="1"/>
</dbReference>
<feature type="transmembrane region" description="Helical" evidence="7">
    <location>
        <begin position="931"/>
        <end position="950"/>
    </location>
</feature>
<feature type="transmembrane region" description="Helical" evidence="7">
    <location>
        <begin position="240"/>
        <end position="261"/>
    </location>
</feature>
<protein>
    <submittedName>
        <fullName evidence="8">Uncharacterized protein</fullName>
    </submittedName>
</protein>
<keyword evidence="3 7" id="KW-0812">Transmembrane</keyword>
<organism evidence="8 9">
    <name type="scientific">Batillaria attramentaria</name>
    <dbReference type="NCBI Taxonomy" id="370345"/>
    <lineage>
        <taxon>Eukaryota</taxon>
        <taxon>Metazoa</taxon>
        <taxon>Spiralia</taxon>
        <taxon>Lophotrochozoa</taxon>
        <taxon>Mollusca</taxon>
        <taxon>Gastropoda</taxon>
        <taxon>Caenogastropoda</taxon>
        <taxon>Sorbeoconcha</taxon>
        <taxon>Cerithioidea</taxon>
        <taxon>Batillariidae</taxon>
        <taxon>Batillaria</taxon>
    </lineage>
</organism>
<feature type="transmembrane region" description="Helical" evidence="7">
    <location>
        <begin position="292"/>
        <end position="313"/>
    </location>
</feature>
<feature type="transmembrane region" description="Helical" evidence="7">
    <location>
        <begin position="351"/>
        <end position="372"/>
    </location>
</feature>
<keyword evidence="2" id="KW-0813">Transport</keyword>
<evidence type="ECO:0000256" key="4">
    <source>
        <dbReference type="ARBA" id="ARBA00022989"/>
    </source>
</evidence>
<evidence type="ECO:0000313" key="8">
    <source>
        <dbReference type="EMBL" id="KAK7469916.1"/>
    </source>
</evidence>
<dbReference type="InterPro" id="IPR037272">
    <property type="entry name" value="SNS_sf"/>
</dbReference>
<dbReference type="AlphaFoldDB" id="A0ABD0JCW6"/>
<evidence type="ECO:0000313" key="9">
    <source>
        <dbReference type="Proteomes" id="UP001519460"/>
    </source>
</evidence>
<feature type="transmembrane region" description="Helical" evidence="7">
    <location>
        <begin position="794"/>
        <end position="819"/>
    </location>
</feature>
<evidence type="ECO:0000256" key="1">
    <source>
        <dbReference type="ARBA" id="ARBA00004141"/>
    </source>
</evidence>
<name>A0ABD0JCW6_9CAEN</name>
<feature type="transmembrane region" description="Helical" evidence="7">
    <location>
        <begin position="136"/>
        <end position="163"/>
    </location>
</feature>
<keyword evidence="4 7" id="KW-1133">Transmembrane helix</keyword>